<protein>
    <submittedName>
        <fullName evidence="1">Uncharacterized protein</fullName>
    </submittedName>
</protein>
<accession>A0A5C3LG17</accession>
<keyword evidence="2" id="KW-1185">Reference proteome</keyword>
<dbReference type="Proteomes" id="UP000308652">
    <property type="component" value="Unassembled WGS sequence"/>
</dbReference>
<name>A0A5C3LG17_9AGAR</name>
<sequence>MLSSMFFYSRLQLHLLDTTRSRFPRHQSYLSTHHDKESRNVTQRKDPLRLNRDGYSIVLKFKYRFAVFSLNISFLDAGYCTPSFTTLHVQTSPSLPRRGYPLPHLLSFVPCAAMHHIVYMNYHRCCPCETSCWSCRVGPGWLWIYTVEFRWLADSELDS</sequence>
<dbReference type="AlphaFoldDB" id="A0A5C3LG17"/>
<organism evidence="1 2">
    <name type="scientific">Crucibulum laeve</name>
    <dbReference type="NCBI Taxonomy" id="68775"/>
    <lineage>
        <taxon>Eukaryota</taxon>
        <taxon>Fungi</taxon>
        <taxon>Dikarya</taxon>
        <taxon>Basidiomycota</taxon>
        <taxon>Agaricomycotina</taxon>
        <taxon>Agaricomycetes</taxon>
        <taxon>Agaricomycetidae</taxon>
        <taxon>Agaricales</taxon>
        <taxon>Agaricineae</taxon>
        <taxon>Nidulariaceae</taxon>
        <taxon>Crucibulum</taxon>
    </lineage>
</organism>
<reference evidence="1 2" key="1">
    <citation type="journal article" date="2019" name="Nat. Ecol. Evol.">
        <title>Megaphylogeny resolves global patterns of mushroom evolution.</title>
        <authorList>
            <person name="Varga T."/>
            <person name="Krizsan K."/>
            <person name="Foldi C."/>
            <person name="Dima B."/>
            <person name="Sanchez-Garcia M."/>
            <person name="Sanchez-Ramirez S."/>
            <person name="Szollosi G.J."/>
            <person name="Szarkandi J.G."/>
            <person name="Papp V."/>
            <person name="Albert L."/>
            <person name="Andreopoulos W."/>
            <person name="Angelini C."/>
            <person name="Antonin V."/>
            <person name="Barry K.W."/>
            <person name="Bougher N.L."/>
            <person name="Buchanan P."/>
            <person name="Buyck B."/>
            <person name="Bense V."/>
            <person name="Catcheside P."/>
            <person name="Chovatia M."/>
            <person name="Cooper J."/>
            <person name="Damon W."/>
            <person name="Desjardin D."/>
            <person name="Finy P."/>
            <person name="Geml J."/>
            <person name="Haridas S."/>
            <person name="Hughes K."/>
            <person name="Justo A."/>
            <person name="Karasinski D."/>
            <person name="Kautmanova I."/>
            <person name="Kiss B."/>
            <person name="Kocsube S."/>
            <person name="Kotiranta H."/>
            <person name="LaButti K.M."/>
            <person name="Lechner B.E."/>
            <person name="Liimatainen K."/>
            <person name="Lipzen A."/>
            <person name="Lukacs Z."/>
            <person name="Mihaltcheva S."/>
            <person name="Morgado L.N."/>
            <person name="Niskanen T."/>
            <person name="Noordeloos M.E."/>
            <person name="Ohm R.A."/>
            <person name="Ortiz-Santana B."/>
            <person name="Ovrebo C."/>
            <person name="Racz N."/>
            <person name="Riley R."/>
            <person name="Savchenko A."/>
            <person name="Shiryaev A."/>
            <person name="Soop K."/>
            <person name="Spirin V."/>
            <person name="Szebenyi C."/>
            <person name="Tomsovsky M."/>
            <person name="Tulloss R.E."/>
            <person name="Uehling J."/>
            <person name="Grigoriev I.V."/>
            <person name="Vagvolgyi C."/>
            <person name="Papp T."/>
            <person name="Martin F.M."/>
            <person name="Miettinen O."/>
            <person name="Hibbett D.S."/>
            <person name="Nagy L.G."/>
        </authorList>
    </citation>
    <scope>NUCLEOTIDE SEQUENCE [LARGE SCALE GENOMIC DNA]</scope>
    <source>
        <strain evidence="1 2">CBS 166.37</strain>
    </source>
</reference>
<proteinExistence type="predicted"/>
<evidence type="ECO:0000313" key="1">
    <source>
        <dbReference type="EMBL" id="TFK31555.1"/>
    </source>
</evidence>
<dbReference type="EMBL" id="ML213734">
    <property type="protein sequence ID" value="TFK31555.1"/>
    <property type="molecule type" value="Genomic_DNA"/>
</dbReference>
<evidence type="ECO:0000313" key="2">
    <source>
        <dbReference type="Proteomes" id="UP000308652"/>
    </source>
</evidence>
<gene>
    <name evidence="1" type="ORF">BDQ12DRAFT_118509</name>
</gene>